<evidence type="ECO:0000256" key="13">
    <source>
        <dbReference type="PROSITE-ProRule" id="PRU01360"/>
    </source>
</evidence>
<dbReference type="FunFam" id="2.40.170.20:FF:000005">
    <property type="entry name" value="TonB-dependent siderophore receptor"/>
    <property type="match status" value="1"/>
</dbReference>
<evidence type="ECO:0000259" key="16">
    <source>
        <dbReference type="Pfam" id="PF07715"/>
    </source>
</evidence>
<dbReference type="NCBIfam" id="TIGR01783">
    <property type="entry name" value="TonB-siderophor"/>
    <property type="match status" value="1"/>
</dbReference>
<keyword evidence="6 13" id="KW-0812">Transmembrane</keyword>
<feature type="domain" description="TonB-dependent receptor plug" evidence="16">
    <location>
        <begin position="216"/>
        <end position="316"/>
    </location>
</feature>
<evidence type="ECO:0000256" key="12">
    <source>
        <dbReference type="ARBA" id="ARBA00023237"/>
    </source>
</evidence>
<evidence type="ECO:0000259" key="15">
    <source>
        <dbReference type="Pfam" id="PF00593"/>
    </source>
</evidence>
<sequence>MSKKKTMNLFLSRQKLFTSGAFLPLCFVINILAIAISTPVYAQSSIENNSDRGQSSVPAANRSPRKLLAQAATVKITGVKVSTTEKGIEIRLESPTVTIPQPASQNSNVTVTYDIPNATLALPNAIEYRAVNPDPGIAEISVVQVTPTSVRVSITGKEALPAITVATGTDSLVFSAVPTNVSAAGEEIEIIVKGKRKVGYFIPNASSATGTNTPILETPFSVQIIPPELIRDRQATQVKETLSNVSGVIFNGDGQSRGGEQLIIRGFSGGAIVRDGFRRGDIDGVTPPTTDIATAERIEVLKGPASILSGAIKPGGLINLVTKKPLKDPFREVEISIGSRNSTRSRFDFSDRLTPDGNILGRINGVFETGNSVRDLITSNRKIVFAPTVTGKIGDNTDLNVSIEYINGRRGADFGLPAVGNKVADVPINRIINEPDDTVTNTAIQIGYNIEHRFTPQFKLKNSFQYSSYQFDFGVVALPTFNDTLNAVVRLPANQTALLKDYTFQTNLIGEFKTGSVSHTLLAGVDYIRRDSRTSNSLNRTPSILDLFNPTYGLVKPSQAALAPFTDNLVLSDSYGAYIQDQIGLTDNLKLLASLRYDTISQNNNDLLAGTNTPSTATALTPRVGLVYKVIPNVSLYGSYSQSFKPNTDLNAAGQVLEPQRGQGYEFGVKSELFDGKVLATLAYFDITRNNVAVPDPTSDFGSIASGQQRSQGIEVDVSGELSPGWKLIATYANTNGRITADSDPALVGNKLYGVPENAASLWTTYEFLQGGLKGFGLGAGLNFVGERQGDLANSYTADGYITLNAALFYKSEDWRFGLAFKNIGDVKYVETLGNRRGSANFYGDPFTIQATASWQF</sequence>
<dbReference type="Gene3D" id="2.40.170.20">
    <property type="entry name" value="TonB-dependent receptor, beta-barrel domain"/>
    <property type="match status" value="1"/>
</dbReference>
<keyword evidence="10 14" id="KW-0798">TonB box</keyword>
<evidence type="ECO:0000256" key="3">
    <source>
        <dbReference type="ARBA" id="ARBA00022448"/>
    </source>
</evidence>
<name>A0A2T1GEW2_9CYAN</name>
<dbReference type="Pfam" id="PF07715">
    <property type="entry name" value="Plug"/>
    <property type="match status" value="1"/>
</dbReference>
<dbReference type="PANTHER" id="PTHR32552">
    <property type="entry name" value="FERRICHROME IRON RECEPTOR-RELATED"/>
    <property type="match status" value="1"/>
</dbReference>
<evidence type="ECO:0000256" key="5">
    <source>
        <dbReference type="ARBA" id="ARBA00022496"/>
    </source>
</evidence>
<comment type="subcellular location">
    <subcellularLocation>
        <location evidence="1 13">Cell outer membrane</location>
        <topology evidence="1 13">Multi-pass membrane protein</topology>
    </subcellularLocation>
</comment>
<dbReference type="InterPro" id="IPR000531">
    <property type="entry name" value="Beta-barrel_TonB"/>
</dbReference>
<dbReference type="Gene3D" id="2.170.130.10">
    <property type="entry name" value="TonB-dependent receptor, plug domain"/>
    <property type="match status" value="1"/>
</dbReference>
<reference evidence="18 19" key="1">
    <citation type="submission" date="2018-03" db="EMBL/GenBank/DDBJ databases">
        <title>The ancient ancestry and fast evolution of plastids.</title>
        <authorList>
            <person name="Moore K.R."/>
            <person name="Magnabosco C."/>
            <person name="Momper L."/>
            <person name="Gold D.A."/>
            <person name="Bosak T."/>
            <person name="Fournier G.P."/>
        </authorList>
    </citation>
    <scope>NUCLEOTIDE SEQUENCE [LARGE SCALE GENOMIC DNA]</scope>
    <source>
        <strain evidence="18 19">CCALA 037</strain>
    </source>
</reference>
<dbReference type="Proteomes" id="UP000238937">
    <property type="component" value="Unassembled WGS sequence"/>
</dbReference>
<dbReference type="GO" id="GO:0015344">
    <property type="term" value="F:siderophore uptake transmembrane transporter activity"/>
    <property type="evidence" value="ECO:0007669"/>
    <property type="project" value="TreeGrafter"/>
</dbReference>
<keyword evidence="9" id="KW-0406">Ion transport</keyword>
<evidence type="ECO:0000313" key="18">
    <source>
        <dbReference type="EMBL" id="PSB56046.1"/>
    </source>
</evidence>
<dbReference type="RefSeq" id="WP_106305252.1">
    <property type="nucleotide sequence ID" value="NZ_PVWO01000148.1"/>
</dbReference>
<evidence type="ECO:0000313" key="19">
    <source>
        <dbReference type="Proteomes" id="UP000238937"/>
    </source>
</evidence>
<dbReference type="InterPro" id="IPR039426">
    <property type="entry name" value="TonB-dep_rcpt-like"/>
</dbReference>
<proteinExistence type="inferred from homology"/>
<keyword evidence="11 13" id="KW-0472">Membrane</keyword>
<evidence type="ECO:0000256" key="6">
    <source>
        <dbReference type="ARBA" id="ARBA00022692"/>
    </source>
</evidence>
<dbReference type="EMBL" id="PVWO01000148">
    <property type="protein sequence ID" value="PSB56046.1"/>
    <property type="molecule type" value="Genomic_DNA"/>
</dbReference>
<feature type="domain" description="AMIN" evidence="17">
    <location>
        <begin position="79"/>
        <end position="166"/>
    </location>
</feature>
<dbReference type="SUPFAM" id="SSF56935">
    <property type="entry name" value="Porins"/>
    <property type="match status" value="1"/>
</dbReference>
<keyword evidence="7" id="KW-0732">Signal</keyword>
<keyword evidence="3 13" id="KW-0813">Transport</keyword>
<keyword evidence="4 13" id="KW-1134">Transmembrane beta strand</keyword>
<dbReference type="InterPro" id="IPR010105">
    <property type="entry name" value="TonB_sidphr_rcpt"/>
</dbReference>
<protein>
    <submittedName>
        <fullName evidence="18">TonB-dependent siderophore receptor</fullName>
    </submittedName>
</protein>
<evidence type="ECO:0000256" key="8">
    <source>
        <dbReference type="ARBA" id="ARBA00023004"/>
    </source>
</evidence>
<evidence type="ECO:0000256" key="11">
    <source>
        <dbReference type="ARBA" id="ARBA00023136"/>
    </source>
</evidence>
<keyword evidence="12 13" id="KW-0998">Cell outer membrane</keyword>
<comment type="similarity">
    <text evidence="2 13 14">Belongs to the TonB-dependent receptor family.</text>
</comment>
<dbReference type="Pfam" id="PF11741">
    <property type="entry name" value="AMIN"/>
    <property type="match status" value="1"/>
</dbReference>
<accession>A0A2T1GEW2</accession>
<keyword evidence="8" id="KW-0408">Iron</keyword>
<dbReference type="PROSITE" id="PS52016">
    <property type="entry name" value="TONB_DEPENDENT_REC_3"/>
    <property type="match status" value="1"/>
</dbReference>
<dbReference type="InterPro" id="IPR037066">
    <property type="entry name" value="Plug_dom_sf"/>
</dbReference>
<dbReference type="InterPro" id="IPR021731">
    <property type="entry name" value="AMIN_dom"/>
</dbReference>
<evidence type="ECO:0000256" key="2">
    <source>
        <dbReference type="ARBA" id="ARBA00009810"/>
    </source>
</evidence>
<comment type="caution">
    <text evidence="18">The sequence shown here is derived from an EMBL/GenBank/DDBJ whole genome shotgun (WGS) entry which is preliminary data.</text>
</comment>
<dbReference type="InterPro" id="IPR036942">
    <property type="entry name" value="Beta-barrel_TonB_sf"/>
</dbReference>
<evidence type="ECO:0000256" key="10">
    <source>
        <dbReference type="ARBA" id="ARBA00023077"/>
    </source>
</evidence>
<dbReference type="InterPro" id="IPR012910">
    <property type="entry name" value="Plug_dom"/>
</dbReference>
<organism evidence="18 19">
    <name type="scientific">Chamaesiphon polymorphus CCALA 037</name>
    <dbReference type="NCBI Taxonomy" id="2107692"/>
    <lineage>
        <taxon>Bacteria</taxon>
        <taxon>Bacillati</taxon>
        <taxon>Cyanobacteriota</taxon>
        <taxon>Cyanophyceae</taxon>
        <taxon>Gomontiellales</taxon>
        <taxon>Chamaesiphonaceae</taxon>
        <taxon>Chamaesiphon</taxon>
    </lineage>
</organism>
<keyword evidence="18" id="KW-0675">Receptor</keyword>
<keyword evidence="19" id="KW-1185">Reference proteome</keyword>
<gene>
    <name evidence="18" type="ORF">C7B77_13095</name>
</gene>
<evidence type="ECO:0000259" key="17">
    <source>
        <dbReference type="Pfam" id="PF11741"/>
    </source>
</evidence>
<dbReference type="CDD" id="cd01347">
    <property type="entry name" value="ligand_gated_channel"/>
    <property type="match status" value="1"/>
</dbReference>
<evidence type="ECO:0000256" key="4">
    <source>
        <dbReference type="ARBA" id="ARBA00022452"/>
    </source>
</evidence>
<dbReference type="GO" id="GO:0015891">
    <property type="term" value="P:siderophore transport"/>
    <property type="evidence" value="ECO:0007669"/>
    <property type="project" value="InterPro"/>
</dbReference>
<dbReference type="Pfam" id="PF00593">
    <property type="entry name" value="TonB_dep_Rec_b-barrel"/>
    <property type="match status" value="1"/>
</dbReference>
<dbReference type="PANTHER" id="PTHR32552:SF68">
    <property type="entry name" value="FERRICHROME OUTER MEMBRANE TRANSPORTER_PHAGE RECEPTOR"/>
    <property type="match status" value="1"/>
</dbReference>
<dbReference type="GO" id="GO:0038023">
    <property type="term" value="F:signaling receptor activity"/>
    <property type="evidence" value="ECO:0007669"/>
    <property type="project" value="InterPro"/>
</dbReference>
<feature type="domain" description="TonB-dependent receptor-like beta-barrel" evidence="15">
    <location>
        <begin position="391"/>
        <end position="824"/>
    </location>
</feature>
<dbReference type="OrthoDB" id="473897at2"/>
<evidence type="ECO:0000256" key="14">
    <source>
        <dbReference type="RuleBase" id="RU003357"/>
    </source>
</evidence>
<dbReference type="GO" id="GO:0009279">
    <property type="term" value="C:cell outer membrane"/>
    <property type="evidence" value="ECO:0007669"/>
    <property type="project" value="UniProtKB-SubCell"/>
</dbReference>
<evidence type="ECO:0000256" key="9">
    <source>
        <dbReference type="ARBA" id="ARBA00023065"/>
    </source>
</evidence>
<evidence type="ECO:0000256" key="1">
    <source>
        <dbReference type="ARBA" id="ARBA00004571"/>
    </source>
</evidence>
<keyword evidence="5" id="KW-0410">Iron transport</keyword>
<evidence type="ECO:0000256" key="7">
    <source>
        <dbReference type="ARBA" id="ARBA00022729"/>
    </source>
</evidence>
<dbReference type="AlphaFoldDB" id="A0A2T1GEW2"/>